<protein>
    <submittedName>
        <fullName evidence="1">Glycosyltransferase family 1 protein</fullName>
    </submittedName>
</protein>
<evidence type="ECO:0000313" key="1">
    <source>
        <dbReference type="EMBL" id="MFA0788924.1"/>
    </source>
</evidence>
<dbReference type="Gene3D" id="3.40.50.2000">
    <property type="entry name" value="Glycogen Phosphorylase B"/>
    <property type="match status" value="1"/>
</dbReference>
<proteinExistence type="predicted"/>
<dbReference type="Proteomes" id="UP001569414">
    <property type="component" value="Unassembled WGS sequence"/>
</dbReference>
<reference evidence="1 2" key="1">
    <citation type="submission" date="2024-08" db="EMBL/GenBank/DDBJ databases">
        <authorList>
            <person name="Ishaq N."/>
        </authorList>
    </citation>
    <scope>NUCLEOTIDE SEQUENCE [LARGE SCALE GENOMIC DNA]</scope>
    <source>
        <strain evidence="1 2">JCM 30400</strain>
    </source>
</reference>
<comment type="caution">
    <text evidence="1">The sequence shown here is derived from an EMBL/GenBank/DDBJ whole genome shotgun (WGS) entry which is preliminary data.</text>
</comment>
<accession>A0ABV4NIA4</accession>
<gene>
    <name evidence="1" type="ORF">ACCI51_00085</name>
</gene>
<dbReference type="SUPFAM" id="SSF53756">
    <property type="entry name" value="UDP-Glycosyltransferase/glycogen phosphorylase"/>
    <property type="match status" value="1"/>
</dbReference>
<keyword evidence="2" id="KW-1185">Reference proteome</keyword>
<organism evidence="1 2">
    <name type="scientific">Microbulbifer echini</name>
    <dbReference type="NCBI Taxonomy" id="1529067"/>
    <lineage>
        <taxon>Bacteria</taxon>
        <taxon>Pseudomonadati</taxon>
        <taxon>Pseudomonadota</taxon>
        <taxon>Gammaproteobacteria</taxon>
        <taxon>Cellvibrionales</taxon>
        <taxon>Microbulbiferaceae</taxon>
        <taxon>Microbulbifer</taxon>
    </lineage>
</organism>
<dbReference type="EMBL" id="JBGMEL010000001">
    <property type="protein sequence ID" value="MFA0788924.1"/>
    <property type="molecule type" value="Genomic_DNA"/>
</dbReference>
<sequence>MELINRGMIVEEGPNPSTDYFVLPYLRKLGVSAKRLTFSDLPKVNDLKGVELIFVRYIPRKWQLLVQQNLNQLSGVSIFIDDDLLDWSAFSRMPLRYQAKILRYSWSKQRWLKSIGAQLLVSTPFLQNKYSHWSPKLLPAEPLDLSADQPISIFYHGSASHLDDANWLYPIIRQVIEQNQNLNFEIIGDGSINRLFRNIPRVQVLHPMKWPTYLAMLQKPGRTIGLAPLLNSPFNRARSHTKFFDITQAGAVGIYAEGDIYGSVIRHRENGLLLPMRPSVWVDAILQLASDDALREKLFHGAKKCL</sequence>
<evidence type="ECO:0000313" key="2">
    <source>
        <dbReference type="Proteomes" id="UP001569414"/>
    </source>
</evidence>
<name>A0ABV4NIA4_9GAMM</name>
<dbReference type="RefSeq" id="WP_371842158.1">
    <property type="nucleotide sequence ID" value="NZ_JBGMEL010000001.1"/>
</dbReference>